<dbReference type="WBParaSite" id="SMUV_0000934001-mRNA-1">
    <property type="protein sequence ID" value="SMUV_0000934001-mRNA-1"/>
    <property type="gene ID" value="SMUV_0000934001"/>
</dbReference>
<name>A0A0N5AWN4_9BILA</name>
<sequence>MIGEDNMDNVAKICNGLQVFYACLGPYISNCLSVKGLTTVKQLDPRSAYSYIGYLNMWRFQCGAGFYGNALFFLNSQSNIEHTSTLACQEAKKLEDSFRQIYAAGKCKDENKADLAGWWACEGQKEYTEAEFRECSHENKCDCELLLKLFGYLYRLFRRIHQSSKGKRIKN</sequence>
<evidence type="ECO:0000313" key="1">
    <source>
        <dbReference type="Proteomes" id="UP000046393"/>
    </source>
</evidence>
<proteinExistence type="predicted"/>
<accession>A0A0N5AWN4</accession>
<dbReference type="STRING" id="451379.A0A0N5AWN4"/>
<dbReference type="AlphaFoldDB" id="A0A0N5AWN4"/>
<dbReference type="PANTHER" id="PTHR34311:SF4">
    <property type="entry name" value="NEMATODE SPECIFIC PEPTIDE FAMILY"/>
    <property type="match status" value="1"/>
</dbReference>
<reference evidence="2" key="1">
    <citation type="submission" date="2017-02" db="UniProtKB">
        <authorList>
            <consortium name="WormBaseParasite"/>
        </authorList>
    </citation>
    <scope>IDENTIFICATION</scope>
</reference>
<organism evidence="1 2">
    <name type="scientific">Syphacia muris</name>
    <dbReference type="NCBI Taxonomy" id="451379"/>
    <lineage>
        <taxon>Eukaryota</taxon>
        <taxon>Metazoa</taxon>
        <taxon>Ecdysozoa</taxon>
        <taxon>Nematoda</taxon>
        <taxon>Chromadorea</taxon>
        <taxon>Rhabditida</taxon>
        <taxon>Spirurina</taxon>
        <taxon>Oxyuridomorpha</taxon>
        <taxon>Oxyuroidea</taxon>
        <taxon>Oxyuridae</taxon>
        <taxon>Syphacia</taxon>
    </lineage>
</organism>
<dbReference type="PANTHER" id="PTHR34311">
    <property type="entry name" value="PROTEIN CBG21698-RELATED"/>
    <property type="match status" value="1"/>
</dbReference>
<keyword evidence="1" id="KW-1185">Reference proteome</keyword>
<protein>
    <submittedName>
        <fullName evidence="2">DUF19 domain-containing protein</fullName>
    </submittedName>
</protein>
<evidence type="ECO:0000313" key="2">
    <source>
        <dbReference type="WBParaSite" id="SMUV_0000934001-mRNA-1"/>
    </source>
</evidence>
<dbReference type="Proteomes" id="UP000046393">
    <property type="component" value="Unplaced"/>
</dbReference>